<proteinExistence type="predicted"/>
<feature type="non-terminal residue" evidence="2">
    <location>
        <position position="1"/>
    </location>
</feature>
<evidence type="ECO:0000313" key="2">
    <source>
        <dbReference type="EMBL" id="KAH9301457.1"/>
    </source>
</evidence>
<gene>
    <name evidence="2" type="ORF">KI387_013040</name>
</gene>
<protein>
    <submittedName>
        <fullName evidence="2">Uncharacterized protein</fullName>
    </submittedName>
</protein>
<dbReference type="Proteomes" id="UP000824469">
    <property type="component" value="Unassembled WGS sequence"/>
</dbReference>
<dbReference type="EMBL" id="JAHRHJ020000009">
    <property type="protein sequence ID" value="KAH9301457.1"/>
    <property type="molecule type" value="Genomic_DNA"/>
</dbReference>
<reference evidence="2 3" key="1">
    <citation type="journal article" date="2021" name="Nat. Plants">
        <title>The Taxus genome provides insights into paclitaxel biosynthesis.</title>
        <authorList>
            <person name="Xiong X."/>
            <person name="Gou J."/>
            <person name="Liao Q."/>
            <person name="Li Y."/>
            <person name="Zhou Q."/>
            <person name="Bi G."/>
            <person name="Li C."/>
            <person name="Du R."/>
            <person name="Wang X."/>
            <person name="Sun T."/>
            <person name="Guo L."/>
            <person name="Liang H."/>
            <person name="Lu P."/>
            <person name="Wu Y."/>
            <person name="Zhang Z."/>
            <person name="Ro D.K."/>
            <person name="Shang Y."/>
            <person name="Huang S."/>
            <person name="Yan J."/>
        </authorList>
    </citation>
    <scope>NUCLEOTIDE SEQUENCE [LARGE SCALE GENOMIC DNA]</scope>
    <source>
        <strain evidence="2">Ta-2019</strain>
    </source>
</reference>
<feature type="non-terminal residue" evidence="2">
    <location>
        <position position="181"/>
    </location>
</feature>
<sequence length="181" mass="20664">KKGRRRKNGDTADITPVNGRVRYSSLDLDHPKCVPNSLVNTSNQKLKSKEIYRSPLLKQRNERDHGRGPLNISSPQEDESMHEIFLGRYDKKLNSEHLNGAPVQDQMIGRQYMESPYKKSLSIEDAHESSSREWEEKPAVRVVHRVQMGDNLTTVSSTESQSSRIIVEVDTERIPQTLINA</sequence>
<evidence type="ECO:0000313" key="3">
    <source>
        <dbReference type="Proteomes" id="UP000824469"/>
    </source>
</evidence>
<dbReference type="AlphaFoldDB" id="A0AA38CK46"/>
<name>A0AA38CK46_TAXCH</name>
<keyword evidence="3" id="KW-1185">Reference proteome</keyword>
<evidence type="ECO:0000256" key="1">
    <source>
        <dbReference type="SAM" id="MobiDB-lite"/>
    </source>
</evidence>
<organism evidence="2 3">
    <name type="scientific">Taxus chinensis</name>
    <name type="common">Chinese yew</name>
    <name type="synonym">Taxus wallichiana var. chinensis</name>
    <dbReference type="NCBI Taxonomy" id="29808"/>
    <lineage>
        <taxon>Eukaryota</taxon>
        <taxon>Viridiplantae</taxon>
        <taxon>Streptophyta</taxon>
        <taxon>Embryophyta</taxon>
        <taxon>Tracheophyta</taxon>
        <taxon>Spermatophyta</taxon>
        <taxon>Pinopsida</taxon>
        <taxon>Pinidae</taxon>
        <taxon>Conifers II</taxon>
        <taxon>Cupressales</taxon>
        <taxon>Taxaceae</taxon>
        <taxon>Taxus</taxon>
    </lineage>
</organism>
<feature type="region of interest" description="Disordered" evidence="1">
    <location>
        <begin position="27"/>
        <end position="79"/>
    </location>
</feature>
<comment type="caution">
    <text evidence="2">The sequence shown here is derived from an EMBL/GenBank/DDBJ whole genome shotgun (WGS) entry which is preliminary data.</text>
</comment>
<accession>A0AA38CK46</accession>